<sequence>MVDDDAWVAGAVAAGMPAPAAEFTLGMFRASRRGEFAVTDPTLERVIGRPATRVATVLEGLLADRPVR</sequence>
<evidence type="ECO:0000256" key="1">
    <source>
        <dbReference type="SAM" id="Phobius"/>
    </source>
</evidence>
<gene>
    <name evidence="2" type="ORF">GCM10025868_30640</name>
</gene>
<feature type="transmembrane region" description="Helical" evidence="1">
    <location>
        <begin position="6"/>
        <end position="25"/>
    </location>
</feature>
<keyword evidence="1" id="KW-1133">Transmembrane helix</keyword>
<protein>
    <submittedName>
        <fullName evidence="2">Uncharacterized protein</fullName>
    </submittedName>
</protein>
<evidence type="ECO:0000313" key="3">
    <source>
        <dbReference type="Proteomes" id="UP001157017"/>
    </source>
</evidence>
<dbReference type="Proteomes" id="UP001157017">
    <property type="component" value="Unassembled WGS sequence"/>
</dbReference>
<keyword evidence="1" id="KW-0812">Transmembrane</keyword>
<keyword evidence="1" id="KW-0472">Membrane</keyword>
<organism evidence="2 3">
    <name type="scientific">Angustibacter aerolatus</name>
    <dbReference type="NCBI Taxonomy" id="1162965"/>
    <lineage>
        <taxon>Bacteria</taxon>
        <taxon>Bacillati</taxon>
        <taxon>Actinomycetota</taxon>
        <taxon>Actinomycetes</taxon>
        <taxon>Kineosporiales</taxon>
        <taxon>Kineosporiaceae</taxon>
    </lineage>
</organism>
<name>A0ABQ6JKZ1_9ACTN</name>
<accession>A0ABQ6JKZ1</accession>
<keyword evidence="3" id="KW-1185">Reference proteome</keyword>
<dbReference type="Gene3D" id="3.90.25.10">
    <property type="entry name" value="UDP-galactose 4-epimerase, domain 1"/>
    <property type="match status" value="1"/>
</dbReference>
<comment type="caution">
    <text evidence="2">The sequence shown here is derived from an EMBL/GenBank/DDBJ whole genome shotgun (WGS) entry which is preliminary data.</text>
</comment>
<reference evidence="3" key="1">
    <citation type="journal article" date="2019" name="Int. J. Syst. Evol. Microbiol.">
        <title>The Global Catalogue of Microorganisms (GCM) 10K type strain sequencing project: providing services to taxonomists for standard genome sequencing and annotation.</title>
        <authorList>
            <consortium name="The Broad Institute Genomics Platform"/>
            <consortium name="The Broad Institute Genome Sequencing Center for Infectious Disease"/>
            <person name="Wu L."/>
            <person name="Ma J."/>
        </authorList>
    </citation>
    <scope>NUCLEOTIDE SEQUENCE [LARGE SCALE GENOMIC DNA]</scope>
    <source>
        <strain evidence="3">NBRC 108730</strain>
    </source>
</reference>
<proteinExistence type="predicted"/>
<evidence type="ECO:0000313" key="2">
    <source>
        <dbReference type="EMBL" id="GMA87814.1"/>
    </source>
</evidence>
<dbReference type="EMBL" id="BSUZ01000001">
    <property type="protein sequence ID" value="GMA87814.1"/>
    <property type="molecule type" value="Genomic_DNA"/>
</dbReference>